<organism evidence="1 2">
    <name type="scientific">Kingdonia uniflora</name>
    <dbReference type="NCBI Taxonomy" id="39325"/>
    <lineage>
        <taxon>Eukaryota</taxon>
        <taxon>Viridiplantae</taxon>
        <taxon>Streptophyta</taxon>
        <taxon>Embryophyta</taxon>
        <taxon>Tracheophyta</taxon>
        <taxon>Spermatophyta</taxon>
        <taxon>Magnoliopsida</taxon>
        <taxon>Ranunculales</taxon>
        <taxon>Circaeasteraceae</taxon>
        <taxon>Kingdonia</taxon>
    </lineage>
</organism>
<evidence type="ECO:0000313" key="1">
    <source>
        <dbReference type="EMBL" id="KAF6148547.1"/>
    </source>
</evidence>
<keyword evidence="2" id="KW-1185">Reference proteome</keyword>
<dbReference type="EMBL" id="JACGCM010001844">
    <property type="protein sequence ID" value="KAF6148547.1"/>
    <property type="molecule type" value="Genomic_DNA"/>
</dbReference>
<protein>
    <submittedName>
        <fullName evidence="1">Uncharacterized protein</fullName>
    </submittedName>
</protein>
<dbReference type="AlphaFoldDB" id="A0A7J7M118"/>
<accession>A0A7J7M118</accession>
<evidence type="ECO:0000313" key="2">
    <source>
        <dbReference type="Proteomes" id="UP000541444"/>
    </source>
</evidence>
<gene>
    <name evidence="1" type="ORF">GIB67_042506</name>
</gene>
<reference evidence="1 2" key="1">
    <citation type="journal article" date="2020" name="IScience">
        <title>Genome Sequencing of the Endangered Kingdonia uniflora (Circaeasteraceae, Ranunculales) Reveals Potential Mechanisms of Evolutionary Specialization.</title>
        <authorList>
            <person name="Sun Y."/>
            <person name="Deng T."/>
            <person name="Zhang A."/>
            <person name="Moore M.J."/>
            <person name="Landis J.B."/>
            <person name="Lin N."/>
            <person name="Zhang H."/>
            <person name="Zhang X."/>
            <person name="Huang J."/>
            <person name="Zhang X."/>
            <person name="Sun H."/>
            <person name="Wang H."/>
        </authorList>
    </citation>
    <scope>NUCLEOTIDE SEQUENCE [LARGE SCALE GENOMIC DNA]</scope>
    <source>
        <strain evidence="1">TB1705</strain>
        <tissue evidence="1">Leaf</tissue>
    </source>
</reference>
<comment type="caution">
    <text evidence="1">The sequence shown here is derived from an EMBL/GenBank/DDBJ whole genome shotgun (WGS) entry which is preliminary data.</text>
</comment>
<sequence length="89" mass="9755">MSRCSSKPEPKQAPCNYFVGEESSHLREKDSRLNHNDAFAAATLNKSSSKINCGMLTPKEEQDSIPIPIPIPILSFGLVAPKTEQEIAN</sequence>
<dbReference type="Proteomes" id="UP000541444">
    <property type="component" value="Unassembled WGS sequence"/>
</dbReference>
<proteinExistence type="predicted"/>
<name>A0A7J7M118_9MAGN</name>